<dbReference type="SUPFAM" id="SSF46689">
    <property type="entry name" value="Homeodomain-like"/>
    <property type="match status" value="1"/>
</dbReference>
<name>A0A9X3L6E8_ALCXX</name>
<sequence length="196" mass="21722">MTTTWNETGNDRLLASLALALVDQPRASLQELAKAVGIGKSTLHRFCSTRDELVERMAQHGAYRLIEAAKAAKLDQDSPLEAFKRLNTTHFEQRELAAFLLYHWKAAEAHDPERQWESSLDAFFLRGQQQGVFRIDIAAHSLTEAWASLMIGLIEAERHGRIARLGLPALVETLFLHGAFVPPPSSAVAASHQTTA</sequence>
<dbReference type="AlphaFoldDB" id="A0A9X3L6E8"/>
<proteinExistence type="predicted"/>
<evidence type="ECO:0000313" key="2">
    <source>
        <dbReference type="Proteomes" id="UP001141992"/>
    </source>
</evidence>
<organism evidence="1 2">
    <name type="scientific">Alcaligenes xylosoxydans xylosoxydans</name>
    <name type="common">Achromobacter xylosoxidans</name>
    <dbReference type="NCBI Taxonomy" id="85698"/>
    <lineage>
        <taxon>Bacteria</taxon>
        <taxon>Pseudomonadati</taxon>
        <taxon>Pseudomonadota</taxon>
        <taxon>Betaproteobacteria</taxon>
        <taxon>Burkholderiales</taxon>
        <taxon>Alcaligenaceae</taxon>
        <taxon>Achromobacter</taxon>
    </lineage>
</organism>
<dbReference type="SUPFAM" id="SSF48498">
    <property type="entry name" value="Tetracyclin repressor-like, C-terminal domain"/>
    <property type="match status" value="1"/>
</dbReference>
<accession>A0A9X3L6E8</accession>
<gene>
    <name evidence="1" type="ORF">O9570_27380</name>
</gene>
<protein>
    <submittedName>
        <fullName evidence="1">TetR/AcrR family transcriptional regulator</fullName>
    </submittedName>
</protein>
<comment type="caution">
    <text evidence="1">The sequence shown here is derived from an EMBL/GenBank/DDBJ whole genome shotgun (WGS) entry which is preliminary data.</text>
</comment>
<dbReference type="EMBL" id="JAPZVI010000035">
    <property type="protein sequence ID" value="MCZ8405203.1"/>
    <property type="molecule type" value="Genomic_DNA"/>
</dbReference>
<dbReference type="RefSeq" id="WP_054440575.1">
    <property type="nucleotide sequence ID" value="NZ_CYTI01000016.1"/>
</dbReference>
<dbReference type="InterPro" id="IPR009057">
    <property type="entry name" value="Homeodomain-like_sf"/>
</dbReference>
<evidence type="ECO:0000313" key="1">
    <source>
        <dbReference type="EMBL" id="MCZ8405203.1"/>
    </source>
</evidence>
<dbReference type="Gene3D" id="1.10.357.10">
    <property type="entry name" value="Tetracycline Repressor, domain 2"/>
    <property type="match status" value="1"/>
</dbReference>
<dbReference type="Proteomes" id="UP001141992">
    <property type="component" value="Unassembled WGS sequence"/>
</dbReference>
<dbReference type="InterPro" id="IPR036271">
    <property type="entry name" value="Tet_transcr_reg_TetR-rel_C_sf"/>
</dbReference>
<reference evidence="1" key="1">
    <citation type="submission" date="2022-12" db="EMBL/GenBank/DDBJ databases">
        <authorList>
            <person name="Voronina O.L."/>
            <person name="Kunda M.S."/>
            <person name="Ryzhova N."/>
            <person name="Aksenova E.I."/>
        </authorList>
    </citation>
    <scope>NUCLEOTIDE SEQUENCE</scope>
    <source>
        <strain evidence="1">SCCH136:Ach223948</strain>
    </source>
</reference>